<reference evidence="2 3" key="1">
    <citation type="journal article" date="2019" name="Mol. Biol. Evol.">
        <title>Blast fungal genomes show frequent chromosomal changes, gene gains and losses, and effector gene turnover.</title>
        <authorList>
            <person name="Gomez Luciano L.B."/>
            <person name="Jason Tsai I."/>
            <person name="Chuma I."/>
            <person name="Tosa Y."/>
            <person name="Chen Y.H."/>
            <person name="Li J.Y."/>
            <person name="Li M.Y."/>
            <person name="Jade Lu M.Y."/>
            <person name="Nakayashiki H."/>
            <person name="Li W.H."/>
        </authorList>
    </citation>
    <scope>NUCLEOTIDE SEQUENCE [LARGE SCALE GENOMIC DNA]</scope>
    <source>
        <strain evidence="2">MZ5-1-6</strain>
    </source>
</reference>
<dbReference type="AlphaFoldDB" id="A0A4P7MXT0"/>
<proteinExistence type="predicted"/>
<name>A0A4P7MXT0_PYROR</name>
<feature type="compositionally biased region" description="Basic and acidic residues" evidence="1">
    <location>
        <begin position="1"/>
        <end position="17"/>
    </location>
</feature>
<evidence type="ECO:0000256" key="1">
    <source>
        <dbReference type="SAM" id="MobiDB-lite"/>
    </source>
</evidence>
<sequence>MPSASRKELAISTEHAKSCNSVSADDGKLEDHRSRITATGTDNPEYDGATPWAELARLG</sequence>
<dbReference type="EMBL" id="CP034204">
    <property type="protein sequence ID" value="QBZ54858.1"/>
    <property type="molecule type" value="Genomic_DNA"/>
</dbReference>
<evidence type="ECO:0000313" key="2">
    <source>
        <dbReference type="EMBL" id="QBZ54858.1"/>
    </source>
</evidence>
<evidence type="ECO:0000313" key="3">
    <source>
        <dbReference type="Proteomes" id="UP000294847"/>
    </source>
</evidence>
<accession>A0A4P7MXT0</accession>
<protein>
    <submittedName>
        <fullName evidence="2">Uncharacterized protein</fullName>
    </submittedName>
</protein>
<feature type="region of interest" description="Disordered" evidence="1">
    <location>
        <begin position="1"/>
        <end position="31"/>
    </location>
</feature>
<organism evidence="2 3">
    <name type="scientific">Pyricularia oryzae</name>
    <name type="common">Rice blast fungus</name>
    <name type="synonym">Magnaporthe oryzae</name>
    <dbReference type="NCBI Taxonomy" id="318829"/>
    <lineage>
        <taxon>Eukaryota</taxon>
        <taxon>Fungi</taxon>
        <taxon>Dikarya</taxon>
        <taxon>Ascomycota</taxon>
        <taxon>Pezizomycotina</taxon>
        <taxon>Sordariomycetes</taxon>
        <taxon>Sordariomycetidae</taxon>
        <taxon>Magnaporthales</taxon>
        <taxon>Pyriculariaceae</taxon>
        <taxon>Pyricularia</taxon>
    </lineage>
</organism>
<gene>
    <name evidence="2" type="ORF">PoMZ_10568</name>
</gene>
<dbReference type="Proteomes" id="UP000294847">
    <property type="component" value="Chromosome 1"/>
</dbReference>